<dbReference type="AlphaFoldDB" id="A0A7J8I8L8"/>
<evidence type="ECO:0000313" key="4">
    <source>
        <dbReference type="EMBL" id="KAF6480924.1"/>
    </source>
</evidence>
<dbReference type="InterPro" id="IPR038124">
    <property type="entry name" value="B_retro_matrix_sf"/>
</dbReference>
<evidence type="ECO:0000259" key="2">
    <source>
        <dbReference type="Pfam" id="PF02337"/>
    </source>
</evidence>
<dbReference type="InterPro" id="IPR010999">
    <property type="entry name" value="Retrovr_matrix"/>
</dbReference>
<dbReference type="Pfam" id="PF15695">
    <property type="entry name" value="HERV-K_REC"/>
    <property type="match status" value="1"/>
</dbReference>
<feature type="region of interest" description="Disordered" evidence="1">
    <location>
        <begin position="96"/>
        <end position="117"/>
    </location>
</feature>
<organism evidence="4 5">
    <name type="scientific">Molossus molossus</name>
    <name type="common">Pallas' mastiff bat</name>
    <name type="synonym">Vespertilio molossus</name>
    <dbReference type="NCBI Taxonomy" id="27622"/>
    <lineage>
        <taxon>Eukaryota</taxon>
        <taxon>Metazoa</taxon>
        <taxon>Chordata</taxon>
        <taxon>Craniata</taxon>
        <taxon>Vertebrata</taxon>
        <taxon>Euteleostomi</taxon>
        <taxon>Mammalia</taxon>
        <taxon>Eutheria</taxon>
        <taxon>Laurasiatheria</taxon>
        <taxon>Chiroptera</taxon>
        <taxon>Yangochiroptera</taxon>
        <taxon>Molossidae</taxon>
        <taxon>Molossus</taxon>
    </lineage>
</organism>
<keyword evidence="5" id="KW-1185">Reference proteome</keyword>
<evidence type="ECO:0000259" key="3">
    <source>
        <dbReference type="Pfam" id="PF15695"/>
    </source>
</evidence>
<name>A0A7J8I8L8_MOLMO</name>
<dbReference type="SUPFAM" id="SSF47836">
    <property type="entry name" value="Retroviral matrix proteins"/>
    <property type="match status" value="1"/>
</dbReference>
<accession>A0A7J8I8L8</accession>
<reference evidence="4 5" key="1">
    <citation type="journal article" date="2020" name="Nature">
        <title>Six reference-quality genomes reveal evolution of bat adaptations.</title>
        <authorList>
            <person name="Jebb D."/>
            <person name="Huang Z."/>
            <person name="Pippel M."/>
            <person name="Hughes G.M."/>
            <person name="Lavrichenko K."/>
            <person name="Devanna P."/>
            <person name="Winkler S."/>
            <person name="Jermiin L.S."/>
            <person name="Skirmuntt E.C."/>
            <person name="Katzourakis A."/>
            <person name="Burkitt-Gray L."/>
            <person name="Ray D.A."/>
            <person name="Sullivan K.A.M."/>
            <person name="Roscito J.G."/>
            <person name="Kirilenko B.M."/>
            <person name="Davalos L.M."/>
            <person name="Corthals A.P."/>
            <person name="Power M.L."/>
            <person name="Jones G."/>
            <person name="Ransome R.D."/>
            <person name="Dechmann D.K.N."/>
            <person name="Locatelli A.G."/>
            <person name="Puechmaille S.J."/>
            <person name="Fedrigo O."/>
            <person name="Jarvis E.D."/>
            <person name="Hiller M."/>
            <person name="Vernes S.C."/>
            <person name="Myers E.W."/>
            <person name="Teeling E.C."/>
        </authorList>
    </citation>
    <scope>NUCLEOTIDE SEQUENCE [LARGE SCALE GENOMIC DNA]</scope>
    <source>
        <strain evidence="4">MMolMol1</strain>
        <tissue evidence="4">Muscle</tissue>
    </source>
</reference>
<evidence type="ECO:0000313" key="5">
    <source>
        <dbReference type="Proteomes" id="UP000550707"/>
    </source>
</evidence>
<protein>
    <submittedName>
        <fullName evidence="4">Uncharacterized protein</fullName>
    </submittedName>
</protein>
<dbReference type="Proteomes" id="UP000550707">
    <property type="component" value="Unassembled WGS sequence"/>
</dbReference>
<feature type="domain" description="Beta-retroviral matrix protein" evidence="2">
    <location>
        <begin position="9"/>
        <end position="90"/>
    </location>
</feature>
<dbReference type="InterPro" id="IPR059105">
    <property type="entry name" value="Rec21/ENK19"/>
</dbReference>
<feature type="domain" description="Rec21/ENK19" evidence="3">
    <location>
        <begin position="273"/>
        <end position="319"/>
    </location>
</feature>
<dbReference type="InterPro" id="IPR003322">
    <property type="entry name" value="B_retro_matrix"/>
</dbReference>
<gene>
    <name evidence="4" type="ORF">HJG59_010709</name>
</gene>
<comment type="caution">
    <text evidence="4">The sequence shown here is derived from an EMBL/GenBank/DDBJ whole genome shotgun (WGS) entry which is preliminary data.</text>
</comment>
<dbReference type="Gene3D" id="1.10.150.490">
    <property type="entry name" value="Retroviral GAG p10 protein"/>
    <property type="match status" value="1"/>
</dbReference>
<dbReference type="Pfam" id="PF02337">
    <property type="entry name" value="Gag_p10"/>
    <property type="match status" value="1"/>
</dbReference>
<dbReference type="InParanoid" id="A0A7J8I8L8"/>
<dbReference type="GO" id="GO:0005198">
    <property type="term" value="F:structural molecule activity"/>
    <property type="evidence" value="ECO:0007669"/>
    <property type="project" value="InterPro"/>
</dbReference>
<sequence>MGNSPSLEQEYRELIGGLLYSTGIEVKEKLLTRLFDHVKDKCDWFHCQQTVQLNSEAWQQVVKALRTAQQQGQTMDLKLWSLCHAITQALQLLEADSEKGGEEPNTGNRDQKELGKRVCAEVPPLHNASDEESLRQGENHQMQELIDLMKKLLGQFSAPRPTPLLSKVLSVPLPPPPPPLEILPGTYVIPRVGRAWDDDDFPLPSIFDTKKEGCPLRPPPRPEDPFPIFPVTLSGFAPNAQLPEGGQNVCSHTLRCKMVKVKPAGGTFTVAPRSASPPTWGQLKKLTQEAENVVTQTQQPRTPAALFLAMLAVVSRQSSEDGTKAE</sequence>
<dbReference type="EMBL" id="JACASF010000004">
    <property type="protein sequence ID" value="KAF6480924.1"/>
    <property type="molecule type" value="Genomic_DNA"/>
</dbReference>
<proteinExistence type="predicted"/>
<evidence type="ECO:0000256" key="1">
    <source>
        <dbReference type="SAM" id="MobiDB-lite"/>
    </source>
</evidence>